<dbReference type="EMBL" id="KP671755">
    <property type="protein sequence ID" value="AJT60929.1"/>
    <property type="molecule type" value="Genomic_DNA"/>
</dbReference>
<dbReference type="RefSeq" id="YP_009201191.1">
    <property type="nucleotide sequence ID" value="NC_028829.1"/>
</dbReference>
<protein>
    <submittedName>
        <fullName evidence="1">Uncharacterized protein</fullName>
    </submittedName>
</protein>
<organism evidence="1 2">
    <name type="scientific">Vibrio phage ValKK3</name>
    <dbReference type="NCBI Taxonomy" id="1610855"/>
    <lineage>
        <taxon>Viruses</taxon>
        <taxon>Duplodnaviria</taxon>
        <taxon>Heunggongvirae</taxon>
        <taxon>Uroviricota</taxon>
        <taxon>Caudoviricetes</taxon>
        <taxon>Pantevenvirales</taxon>
        <taxon>Straboviridae</taxon>
        <taxon>Schizotequatrovirus</taxon>
        <taxon>Schizotequatrovirus valkk3</taxon>
    </lineage>
</organism>
<accession>A0A0D4DAC0</accession>
<keyword evidence="2" id="KW-1185">Reference proteome</keyword>
<evidence type="ECO:0000313" key="2">
    <source>
        <dbReference type="Proteomes" id="UP000202888"/>
    </source>
</evidence>
<dbReference type="OrthoDB" id="35767at10239"/>
<dbReference type="Proteomes" id="UP000202888">
    <property type="component" value="Segment"/>
</dbReference>
<dbReference type="KEGG" id="vg:26628414"/>
<evidence type="ECO:0000313" key="1">
    <source>
        <dbReference type="EMBL" id="AJT60929.1"/>
    </source>
</evidence>
<proteinExistence type="predicted"/>
<dbReference type="GeneID" id="26628414"/>
<reference evidence="1 2" key="1">
    <citation type="journal article" date="2016" name="Genom Data">
        <title>Complete genome sequence of a giant Vibrio phage ValKK3 infecting Vibrio alginolyticus.</title>
        <authorList>
            <person name="Lal T.M."/>
            <person name="Sano M."/>
            <person name="Hatai K."/>
            <person name="Ransangan J."/>
        </authorList>
    </citation>
    <scope>NUCLEOTIDE SEQUENCE [LARGE SCALE GENOMIC DNA]</scope>
</reference>
<sequence length="71" mass="8049">MNQTIKAICIDNTSTRIDKPEPPSGLTFGKEYVVHMYNVNEHTNKPPMIRITNDNNQRASYVAARFNLIVG</sequence>
<name>A0A0D4DAC0_9CAUD</name>